<protein>
    <submittedName>
        <fullName evidence="9">Oligoendopeptidase F</fullName>
    </submittedName>
</protein>
<feature type="domain" description="Oligopeptidase F N-terminal" evidence="8">
    <location>
        <begin position="101"/>
        <end position="158"/>
    </location>
</feature>
<evidence type="ECO:0000313" key="10">
    <source>
        <dbReference type="Proteomes" id="UP000184207"/>
    </source>
</evidence>
<evidence type="ECO:0000256" key="5">
    <source>
        <dbReference type="ARBA" id="ARBA00023049"/>
    </source>
</evidence>
<dbReference type="Pfam" id="PF01432">
    <property type="entry name" value="Peptidase_M3"/>
    <property type="match status" value="1"/>
</dbReference>
<dbReference type="STRING" id="1121883.SAMN02745226_01291"/>
<evidence type="ECO:0000259" key="8">
    <source>
        <dbReference type="Pfam" id="PF08439"/>
    </source>
</evidence>
<dbReference type="GO" id="GO:0046872">
    <property type="term" value="F:metal ion binding"/>
    <property type="evidence" value="ECO:0007669"/>
    <property type="project" value="UniProtKB-UniRule"/>
</dbReference>
<dbReference type="RefSeq" id="WP_072759604.1">
    <property type="nucleotide sequence ID" value="NZ_FRDJ01000006.1"/>
</dbReference>
<dbReference type="GO" id="GO:0006518">
    <property type="term" value="P:peptide metabolic process"/>
    <property type="evidence" value="ECO:0007669"/>
    <property type="project" value="TreeGrafter"/>
</dbReference>
<dbReference type="Proteomes" id="UP000184207">
    <property type="component" value="Unassembled WGS sequence"/>
</dbReference>
<dbReference type="GO" id="GO:0004222">
    <property type="term" value="F:metalloendopeptidase activity"/>
    <property type="evidence" value="ECO:0007669"/>
    <property type="project" value="InterPro"/>
</dbReference>
<sequence>MNWNLKEIFQDDTAATENAKLRLNEIKKYVEEFENEQELGRLVELIKKIEDSTDNFAKSSQYAWMRYSTDTESSESQKLIGSIQQLEAELSESLVKMEVKLAALDDASIEKMIDLDKNYEHKLRRIVERRKHLLSKEAEQTLALMSVSGRGAISKIHSRLESAYTFDIEIDGKLKTLTVEEIKALRRSTDSHLRKRAMKMFFERFQNDSMVITEVYNLIVKNYDTESKIRRFPKPISMMNFENEVSDEVVDKLIEVTDQYTNLVRRYYDWKSKIMGEKLTLADIYAPISAERRIFTFDEAKDVILESYYAFNQSAGDIVKGFFDTSRIDLLPKKGKVGGAYCIYSTTKLPPYVLTNFNGDMYDVMTLAHELGHGLHGTLSRKQTFFNHDTPLTLAELASVFGEFLVFDNLKNKLSKKEKMALLASKIEDTIATTFRQNMFTKFELRAHKKISTDGYADWNELNEIYHDELKNIFGDVVEIPEWYKNEWAMVSHFFETPFYVYAYNFAHCLVITLYQKYLEEGRTFAEKYLKLLESGGKYTPEELLASVGIDVKEEGFWERAFRFIEHLVDELEEAARD</sequence>
<evidence type="ECO:0000313" key="9">
    <source>
        <dbReference type="EMBL" id="SHN62459.1"/>
    </source>
</evidence>
<dbReference type="Gene3D" id="1.20.140.70">
    <property type="entry name" value="Oligopeptidase f, N-terminal domain"/>
    <property type="match status" value="1"/>
</dbReference>
<gene>
    <name evidence="9" type="ORF">SAMN02745226_01291</name>
</gene>
<keyword evidence="1 6" id="KW-0645">Protease</keyword>
<evidence type="ECO:0000256" key="6">
    <source>
        <dbReference type="RuleBase" id="RU003435"/>
    </source>
</evidence>
<feature type="domain" description="Peptidase M3A/M3B catalytic" evidence="7">
    <location>
        <begin position="185"/>
        <end position="563"/>
    </location>
</feature>
<dbReference type="Pfam" id="PF08439">
    <property type="entry name" value="Peptidase_M3_N"/>
    <property type="match status" value="1"/>
</dbReference>
<name>A0A1M7SVH2_FERGO</name>
<keyword evidence="3 6" id="KW-0378">Hydrolase</keyword>
<comment type="similarity">
    <text evidence="6">Belongs to the peptidase M3 family.</text>
</comment>
<evidence type="ECO:0000256" key="2">
    <source>
        <dbReference type="ARBA" id="ARBA00022723"/>
    </source>
</evidence>
<dbReference type="PANTHER" id="PTHR11804">
    <property type="entry name" value="PROTEASE M3 THIMET OLIGOPEPTIDASE-RELATED"/>
    <property type="match status" value="1"/>
</dbReference>
<dbReference type="InterPro" id="IPR045090">
    <property type="entry name" value="Pept_M3A_M3B"/>
</dbReference>
<dbReference type="GO" id="GO:0006508">
    <property type="term" value="P:proteolysis"/>
    <property type="evidence" value="ECO:0007669"/>
    <property type="project" value="UniProtKB-KW"/>
</dbReference>
<keyword evidence="4 6" id="KW-0862">Zinc</keyword>
<keyword evidence="5 6" id="KW-0482">Metalloprotease</keyword>
<dbReference type="InterPro" id="IPR013647">
    <property type="entry name" value="OligopepF_N_dom"/>
</dbReference>
<reference evidence="10" key="1">
    <citation type="submission" date="2016-12" db="EMBL/GenBank/DDBJ databases">
        <authorList>
            <person name="Varghese N."/>
            <person name="Submissions S."/>
        </authorList>
    </citation>
    <scope>NUCLEOTIDE SEQUENCE [LARGE SCALE GENOMIC DNA]</scope>
    <source>
        <strain evidence="10">DSM 13020</strain>
    </source>
</reference>
<dbReference type="OrthoDB" id="9769691at2"/>
<dbReference type="InterPro" id="IPR042088">
    <property type="entry name" value="OligoPept_F_C"/>
</dbReference>
<dbReference type="CDD" id="cd09610">
    <property type="entry name" value="M3B_PepF"/>
    <property type="match status" value="1"/>
</dbReference>
<accession>A0A1M7SVH2</accession>
<dbReference type="EMBL" id="FRDJ01000006">
    <property type="protein sequence ID" value="SHN62459.1"/>
    <property type="molecule type" value="Genomic_DNA"/>
</dbReference>
<dbReference type="SUPFAM" id="SSF55486">
    <property type="entry name" value="Metalloproteases ('zincins'), catalytic domain"/>
    <property type="match status" value="1"/>
</dbReference>
<keyword evidence="10" id="KW-1185">Reference proteome</keyword>
<evidence type="ECO:0000256" key="4">
    <source>
        <dbReference type="ARBA" id="ARBA00022833"/>
    </source>
</evidence>
<proteinExistence type="inferred from homology"/>
<dbReference type="Gene3D" id="1.10.1370.20">
    <property type="entry name" value="Oligoendopeptidase f, C-terminal domain"/>
    <property type="match status" value="1"/>
</dbReference>
<dbReference type="AlphaFoldDB" id="A0A1M7SVH2"/>
<dbReference type="InterPro" id="IPR001567">
    <property type="entry name" value="Pept_M3A_M3B_dom"/>
</dbReference>
<dbReference type="PANTHER" id="PTHR11804:SF5">
    <property type="entry name" value="OLIGOENDOPEPTIDASE F"/>
    <property type="match status" value="1"/>
</dbReference>
<evidence type="ECO:0000256" key="1">
    <source>
        <dbReference type="ARBA" id="ARBA00022670"/>
    </source>
</evidence>
<comment type="cofactor">
    <cofactor evidence="6">
        <name>Zn(2+)</name>
        <dbReference type="ChEBI" id="CHEBI:29105"/>
    </cofactor>
    <text evidence="6">Binds 1 zinc ion.</text>
</comment>
<evidence type="ECO:0000256" key="3">
    <source>
        <dbReference type="ARBA" id="ARBA00022801"/>
    </source>
</evidence>
<evidence type="ECO:0000259" key="7">
    <source>
        <dbReference type="Pfam" id="PF01432"/>
    </source>
</evidence>
<organism evidence="9 10">
    <name type="scientific">Fervidobacterium gondwanense DSM 13020</name>
    <dbReference type="NCBI Taxonomy" id="1121883"/>
    <lineage>
        <taxon>Bacteria</taxon>
        <taxon>Thermotogati</taxon>
        <taxon>Thermotogota</taxon>
        <taxon>Thermotogae</taxon>
        <taxon>Thermotogales</taxon>
        <taxon>Fervidobacteriaceae</taxon>
        <taxon>Fervidobacterium</taxon>
    </lineage>
</organism>
<keyword evidence="2 6" id="KW-0479">Metal-binding</keyword>